<dbReference type="Pfam" id="PF03235">
    <property type="entry name" value="GmrSD_N"/>
    <property type="match status" value="1"/>
</dbReference>
<protein>
    <recommendedName>
        <fullName evidence="1">GmrSD restriction endonucleases N-terminal domain-containing protein</fullName>
    </recommendedName>
</protein>
<gene>
    <name evidence="2" type="ORF">NIES37_03840</name>
</gene>
<accession>A0A1Z4MSS6</accession>
<dbReference type="KEGG" id="ttq:NIES37_03840"/>
<reference evidence="2 3" key="1">
    <citation type="submission" date="2017-06" db="EMBL/GenBank/DDBJ databases">
        <title>Genome sequencing of cyanobaciteial culture collection at National Institute for Environmental Studies (NIES).</title>
        <authorList>
            <person name="Hirose Y."/>
            <person name="Shimura Y."/>
            <person name="Fujisawa T."/>
            <person name="Nakamura Y."/>
            <person name="Kawachi M."/>
        </authorList>
    </citation>
    <scope>NUCLEOTIDE SEQUENCE [LARGE SCALE GENOMIC DNA]</scope>
    <source>
        <strain evidence="2 3">NIES-37</strain>
    </source>
</reference>
<dbReference type="PANTHER" id="PTHR39639:SF1">
    <property type="entry name" value="DUF262 DOMAIN-CONTAINING PROTEIN"/>
    <property type="match status" value="1"/>
</dbReference>
<dbReference type="RefSeq" id="WP_096573673.1">
    <property type="nucleotide sequence ID" value="NZ_CAWNJS010000001.1"/>
</dbReference>
<organism evidence="2 3">
    <name type="scientific">Tolypothrix tenuis PCC 7101</name>
    <dbReference type="NCBI Taxonomy" id="231146"/>
    <lineage>
        <taxon>Bacteria</taxon>
        <taxon>Bacillati</taxon>
        <taxon>Cyanobacteriota</taxon>
        <taxon>Cyanophyceae</taxon>
        <taxon>Nostocales</taxon>
        <taxon>Tolypothrichaceae</taxon>
        <taxon>Tolypothrix</taxon>
    </lineage>
</organism>
<dbReference type="InterPro" id="IPR004919">
    <property type="entry name" value="GmrSD_N"/>
</dbReference>
<feature type="domain" description="GmrSD restriction endonucleases N-terminal" evidence="1">
    <location>
        <begin position="51"/>
        <end position="198"/>
    </location>
</feature>
<evidence type="ECO:0000313" key="3">
    <source>
        <dbReference type="Proteomes" id="UP000218785"/>
    </source>
</evidence>
<evidence type="ECO:0000313" key="2">
    <source>
        <dbReference type="EMBL" id="BAY96451.1"/>
    </source>
</evidence>
<dbReference type="EMBL" id="AP018248">
    <property type="protein sequence ID" value="BAY96451.1"/>
    <property type="molecule type" value="Genomic_DNA"/>
</dbReference>
<sequence>MSNNLLSNNITEQMQEEAEIQIRDKKKVVDYNTIEYPIEVIVQKYLTGLDDDSNELFIPDYQRAMIWDEKRQSKFIESILLGLPIPYIFVADTSGEAVDDNLLETKDLARLEIIDGTQRIRTLARFVNNELCLQDLEKLDKLTGFRFSSLPIARQRRFQRTTIRMIQLTEDADEETRRDLFERINTGSVELNEMEKLRGIRRGNFLDLIDELAKYPKFIHLCAFTAPSIKRVEPQEFVLRFFAFLNNYQYFNKNINEFLDNYLKELNNADKNTLESMKNEFYAMIDFVEMYFPRGFRQGKNKDRTTTRIKFESLAVGITLALREQNNLKPASVDFLDSNKFRDFTSSDASSSKNKVIRRLEYVRDQILGKVK</sequence>
<proteinExistence type="predicted"/>
<keyword evidence="3" id="KW-1185">Reference proteome</keyword>
<evidence type="ECO:0000259" key="1">
    <source>
        <dbReference type="Pfam" id="PF03235"/>
    </source>
</evidence>
<dbReference type="Proteomes" id="UP000218785">
    <property type="component" value="Chromosome"/>
</dbReference>
<dbReference type="AlphaFoldDB" id="A0A1Z4MSS6"/>
<name>A0A1Z4MSS6_9CYAN</name>
<dbReference type="PANTHER" id="PTHR39639">
    <property type="entry name" value="CHROMOSOME 16, WHOLE GENOME SHOTGUN SEQUENCE"/>
    <property type="match status" value="1"/>
</dbReference>